<reference evidence="3 4" key="1">
    <citation type="journal article" date="2022" name="Mar. Drugs">
        <title>Bioassay-Guided Fractionation Leads to the Detection of Cholic Acid Generated by the Rare Thalassomonas sp.</title>
        <authorList>
            <person name="Pheiffer F."/>
            <person name="Schneider Y.K."/>
            <person name="Hansen E.H."/>
            <person name="Andersen J.H."/>
            <person name="Isaksson J."/>
            <person name="Busche T."/>
            <person name="R C."/>
            <person name="Kalinowski J."/>
            <person name="Zyl L.V."/>
            <person name="Trindade M."/>
        </authorList>
    </citation>
    <scope>NUCLEOTIDE SEQUENCE [LARGE SCALE GENOMIC DNA]</scope>
    <source>
        <strain evidence="3 4">A5K-61T</strain>
    </source>
</reference>
<dbReference type="Pfam" id="PF02321">
    <property type="entry name" value="OEP"/>
    <property type="match status" value="2"/>
</dbReference>
<keyword evidence="2" id="KW-0732">Signal</keyword>
<dbReference type="EMBL" id="CP059693">
    <property type="protein sequence ID" value="WDE14258.1"/>
    <property type="molecule type" value="Genomic_DNA"/>
</dbReference>
<dbReference type="PANTHER" id="PTHR30203">
    <property type="entry name" value="OUTER MEMBRANE CATION EFFLUX PROTEIN"/>
    <property type="match status" value="1"/>
</dbReference>
<sequence>MFYSFNAPFQGADLLRPLAKSSAAISLLLLSFSATAENKPQELSPDKVKGNNLTLASAIKRTLKENPSLKVFSYRQTALEGRQQQQALTPGYELGVELENFAGTGDLSGIGAAGFTVSLSSVLEMADKRAARLGVVNNRTRVVAAERKLASLNLLAEVTRRYIAVLGGQERVLLAIEARQLAQETLQEVEKRFNAGAAPGAEVKRATAAVGNANLTVFGERQQLEQSKLALAMMWQQSEPSFSRVQGDLFNFPADIEFGRLFAKVKQNPAILVLAGEERLKAAEIRLARARAKADIKWSVGLKQNQALDDTAITAGFSLPLFTPERNQGALVSAQAGREQVLARKESAELKLGSQLFLAYSSRKQAIFTARSLQNTIIPTLQQALDETQVAYQSGRYSYLDYITARQELLFARRALIEAGIAALSYGADIEQLIAEPLSVSSSPIASGQGLKNDFQGLTQ</sequence>
<feature type="signal peptide" evidence="2">
    <location>
        <begin position="1"/>
        <end position="36"/>
    </location>
</feature>
<dbReference type="InterPro" id="IPR003423">
    <property type="entry name" value="OMP_efflux"/>
</dbReference>
<dbReference type="SUPFAM" id="SSF56954">
    <property type="entry name" value="Outer membrane efflux proteins (OEP)"/>
    <property type="match status" value="1"/>
</dbReference>
<proteinExistence type="inferred from homology"/>
<accession>A0ABY7VN19</accession>
<feature type="chain" id="PRO_5045779968" evidence="2">
    <location>
        <begin position="37"/>
        <end position="460"/>
    </location>
</feature>
<dbReference type="PANTHER" id="PTHR30203:SF24">
    <property type="entry name" value="BLR4935 PROTEIN"/>
    <property type="match status" value="1"/>
</dbReference>
<name>A0ABY7VN19_9GAMM</name>
<dbReference type="RefSeq" id="WP_274054807.1">
    <property type="nucleotide sequence ID" value="NZ_CP059693.1"/>
</dbReference>
<evidence type="ECO:0000313" key="4">
    <source>
        <dbReference type="Proteomes" id="UP001215231"/>
    </source>
</evidence>
<dbReference type="Proteomes" id="UP001215231">
    <property type="component" value="Chromosome"/>
</dbReference>
<evidence type="ECO:0000256" key="1">
    <source>
        <dbReference type="ARBA" id="ARBA00007613"/>
    </source>
</evidence>
<evidence type="ECO:0000256" key="2">
    <source>
        <dbReference type="SAM" id="SignalP"/>
    </source>
</evidence>
<protein>
    <submittedName>
        <fullName evidence="3">TolC family protein</fullName>
    </submittedName>
</protein>
<dbReference type="InterPro" id="IPR010131">
    <property type="entry name" value="MdtP/NodT-like"/>
</dbReference>
<comment type="similarity">
    <text evidence="1">Belongs to the outer membrane factor (OMF) (TC 1.B.17) family.</text>
</comment>
<organism evidence="3 4">
    <name type="scientific">Thalassomonas haliotis</name>
    <dbReference type="NCBI Taxonomy" id="485448"/>
    <lineage>
        <taxon>Bacteria</taxon>
        <taxon>Pseudomonadati</taxon>
        <taxon>Pseudomonadota</taxon>
        <taxon>Gammaproteobacteria</taxon>
        <taxon>Alteromonadales</taxon>
        <taxon>Colwelliaceae</taxon>
        <taxon>Thalassomonas</taxon>
    </lineage>
</organism>
<evidence type="ECO:0000313" key="3">
    <source>
        <dbReference type="EMBL" id="WDE14258.1"/>
    </source>
</evidence>
<dbReference type="Gene3D" id="1.20.1600.10">
    <property type="entry name" value="Outer membrane efflux proteins (OEP)"/>
    <property type="match status" value="1"/>
</dbReference>
<gene>
    <name evidence="3" type="ORF">H3N35_13060</name>
</gene>
<keyword evidence="4" id="KW-1185">Reference proteome</keyword>